<dbReference type="SUPFAM" id="SSF56204">
    <property type="entry name" value="Hect, E3 ligase catalytic domain"/>
    <property type="match status" value="1"/>
</dbReference>
<evidence type="ECO:0000256" key="1">
    <source>
        <dbReference type="ARBA" id="ARBA00022679"/>
    </source>
</evidence>
<dbReference type="Ensembl" id="ENSPKIT00000010328.1">
    <property type="protein sequence ID" value="ENSPKIP00000029531.1"/>
    <property type="gene ID" value="ENSPKIG00000010746.1"/>
</dbReference>
<dbReference type="GO" id="GO:0000981">
    <property type="term" value="F:DNA-binding transcription factor activity, RNA polymerase II-specific"/>
    <property type="evidence" value="ECO:0007669"/>
    <property type="project" value="TreeGrafter"/>
</dbReference>
<dbReference type="Proteomes" id="UP000261540">
    <property type="component" value="Unplaced"/>
</dbReference>
<evidence type="ECO:0000256" key="4">
    <source>
        <dbReference type="ARBA" id="ARBA00023155"/>
    </source>
</evidence>
<dbReference type="InterPro" id="IPR029071">
    <property type="entry name" value="Ubiquitin-like_domsf"/>
</dbReference>
<reference evidence="10" key="1">
    <citation type="submission" date="2025-08" db="UniProtKB">
        <authorList>
            <consortium name="Ensembl"/>
        </authorList>
    </citation>
    <scope>IDENTIFICATION</scope>
</reference>
<organism evidence="10 11">
    <name type="scientific">Paramormyrops kingsleyae</name>
    <dbReference type="NCBI Taxonomy" id="1676925"/>
    <lineage>
        <taxon>Eukaryota</taxon>
        <taxon>Metazoa</taxon>
        <taxon>Chordata</taxon>
        <taxon>Craniata</taxon>
        <taxon>Vertebrata</taxon>
        <taxon>Euteleostomi</taxon>
        <taxon>Actinopterygii</taxon>
        <taxon>Neopterygii</taxon>
        <taxon>Teleostei</taxon>
        <taxon>Osteoglossocephala</taxon>
        <taxon>Osteoglossomorpha</taxon>
        <taxon>Osteoglossiformes</taxon>
        <taxon>Mormyridae</taxon>
        <taxon>Paramormyrops</taxon>
    </lineage>
</organism>
<dbReference type="GO" id="GO:0005634">
    <property type="term" value="C:nucleus"/>
    <property type="evidence" value="ECO:0007669"/>
    <property type="project" value="TreeGrafter"/>
</dbReference>
<evidence type="ECO:0000313" key="10">
    <source>
        <dbReference type="Ensembl" id="ENSPKIP00000029531.1"/>
    </source>
</evidence>
<sequence>MLSPESAKLKEEKAEVDDVSELPLQTSQSSALGFSPDQVESICEALMEGGNVDLLGRFLSTIPPSTDLIRDNDTLLKAQALVAFHREEFKELYAILESRDFHPSNHGFLQDLYLRARYKEAERSRGRSLGALDKCRLRKKFPLPKTIWDGEKSRYALMECYTSNRRDPEPGRTEPARERLTTIRLAVLPNGRDTVFLPRVGSLIKKIVVPLSMPESAFIKKIRAEFPSLRGDFCLCRVNRLRKIQQLELTSVCPAAIKACPLLRRSAVYIRPMENREEVENEHQVGGGNGMEWESQDTEEQNRRDEEHGGTGPARRRLTAIRLAALPNGQDTLLLPRAGLSIKKIVVPLSMSETAFIEKIRAEFPSLQGDFRLCSVNRQRKIRQLDLTPVCPSAIKACPLLRRSAVYIRPMEFWEEGVQSVNVVGDRGGMEWEKHNMLEEPIGLKEEEDEEERDWLKEEDMFTGQADDKAVERESVGLPERHALPSQQDEEYQHSPVLDQEMERRRRQFQERELRRVEVINTRKKMMNSIPEPDNGVTVQFKYPDGTLKRRRFLPSQPFQHIVAFAGSEEMATEIFTLQNAMSRTSLQSTQRGSLADSGITAPCTLYILWMLGDALEDIKSNSSAAHEQTRAAPPTTVPAFSPAPPPPVTITTLSPPPPPPVTVPTFSPDPCLPVTVPSFSPPPPPAVTVPAFSPAPSSPVTVPAFSLAPSSPVTVPAFSPAPSSPVTVPTLSPPPPPPVTVPTLSPAPPPTHSPSNISSTPSSPDLQNTEEPFDVASALKTLKSRVHHLAPTANQINVLRNEEFDCALRAFRRPAFDPESKLDIVFIDEDGLGDGAADDGGPTREFCRLLMGQIQEHQIFEGPQEARTLVLDSVALHNNMYRIVGQMLAVCLIQGGVSPNFFSKRLFSQVFGLPSAPATTEEVVDCGLKTKLEKISSAETLDDARQAVNEAADELDPMGARWHLQSLEQREELIEAAVQFHCERRIQAALQQFKEGLSALGVLEEVTSRPQAFEKIFLQDTTSLKASDIVGLFQARSRSLPGSDRRRLEARAIAFWKDWLLEVEGGLTHPITLEDVLIFATGLRRIPAMGFVTQPELAFLHPEDGLVRFPKANTCSLVLQLPVGQAYTEFKNNMELGIGSGECRTLR</sequence>
<dbReference type="Pfam" id="PF00632">
    <property type="entry name" value="HECT"/>
    <property type="match status" value="1"/>
</dbReference>
<feature type="compositionally biased region" description="Low complexity" evidence="7">
    <location>
        <begin position="754"/>
        <end position="765"/>
    </location>
</feature>
<dbReference type="InterPro" id="IPR035983">
    <property type="entry name" value="Hect_E3_ubiquitin_ligase"/>
</dbReference>
<dbReference type="AlphaFoldDB" id="A0A3B3SHN2"/>
<dbReference type="SMART" id="SM00119">
    <property type="entry name" value="HECTc"/>
    <property type="match status" value="1"/>
</dbReference>
<dbReference type="Gene3D" id="3.10.20.90">
    <property type="entry name" value="Phosphatidylinositol 3-kinase Catalytic Subunit, Chain A, domain 1"/>
    <property type="match status" value="1"/>
</dbReference>
<dbReference type="RefSeq" id="XP_023669463.1">
    <property type="nucleotide sequence ID" value="XM_023813695.2"/>
</dbReference>
<feature type="compositionally biased region" description="Basic and acidic residues" evidence="7">
    <location>
        <begin position="300"/>
        <end position="309"/>
    </location>
</feature>
<feature type="compositionally biased region" description="Pro residues" evidence="7">
    <location>
        <begin position="732"/>
        <end position="753"/>
    </location>
</feature>
<dbReference type="PROSITE" id="PS50033">
    <property type="entry name" value="UBX"/>
    <property type="match status" value="1"/>
</dbReference>
<dbReference type="Gene3D" id="3.90.1750.10">
    <property type="entry name" value="Hect, E3 ligase catalytic domains"/>
    <property type="match status" value="1"/>
</dbReference>
<dbReference type="InterPro" id="IPR001012">
    <property type="entry name" value="UBX_dom"/>
</dbReference>
<dbReference type="InterPro" id="IPR031701">
    <property type="entry name" value="SIX1_SD"/>
</dbReference>
<dbReference type="InterPro" id="IPR000569">
    <property type="entry name" value="HECT_dom"/>
</dbReference>
<evidence type="ECO:0000256" key="6">
    <source>
        <dbReference type="PROSITE-ProRule" id="PRU00104"/>
    </source>
</evidence>
<dbReference type="Pfam" id="PF16878">
    <property type="entry name" value="SIX1_SD"/>
    <property type="match status" value="1"/>
</dbReference>
<dbReference type="PRINTS" id="PR01217">
    <property type="entry name" value="PRICHEXTENSN"/>
</dbReference>
<dbReference type="GO" id="GO:0005667">
    <property type="term" value="C:transcription regulator complex"/>
    <property type="evidence" value="ECO:0007669"/>
    <property type="project" value="TreeGrafter"/>
</dbReference>
<dbReference type="STRING" id="1676925.ENSPKIP00000029531"/>
<dbReference type="GO" id="GO:0004842">
    <property type="term" value="F:ubiquitin-protein transferase activity"/>
    <property type="evidence" value="ECO:0007669"/>
    <property type="project" value="InterPro"/>
</dbReference>
<dbReference type="GeneTree" id="ENSGT00940000166238"/>
<keyword evidence="5" id="KW-0539">Nucleus</keyword>
<dbReference type="GO" id="GO:0000978">
    <property type="term" value="F:RNA polymerase II cis-regulatory region sequence-specific DNA binding"/>
    <property type="evidence" value="ECO:0007669"/>
    <property type="project" value="TreeGrafter"/>
</dbReference>
<dbReference type="GeneID" id="111844854"/>
<dbReference type="Pfam" id="PF00789">
    <property type="entry name" value="UBX"/>
    <property type="match status" value="1"/>
</dbReference>
<dbReference type="RefSeq" id="XP_023669464.1">
    <property type="nucleotide sequence ID" value="XM_023813696.2"/>
</dbReference>
<reference evidence="10" key="2">
    <citation type="submission" date="2025-09" db="UniProtKB">
        <authorList>
            <consortium name="Ensembl"/>
        </authorList>
    </citation>
    <scope>IDENTIFICATION</scope>
</reference>
<keyword evidence="3" id="KW-0238">DNA-binding</keyword>
<feature type="active site" description="Glycyl thioester intermediate" evidence="6">
    <location>
        <position position="1116"/>
    </location>
</feature>
<feature type="domain" description="HECT" evidence="9">
    <location>
        <begin position="815"/>
        <end position="1148"/>
    </location>
</feature>
<feature type="compositionally biased region" description="Low complexity" evidence="7">
    <location>
        <begin position="719"/>
        <end position="731"/>
    </location>
</feature>
<keyword evidence="2 6" id="KW-0833">Ubl conjugation pathway</keyword>
<dbReference type="PROSITE" id="PS50237">
    <property type="entry name" value="HECT"/>
    <property type="match status" value="1"/>
</dbReference>
<feature type="domain" description="UBX" evidence="8">
    <location>
        <begin position="532"/>
        <end position="608"/>
    </location>
</feature>
<evidence type="ECO:0000256" key="7">
    <source>
        <dbReference type="SAM" id="MobiDB-lite"/>
    </source>
</evidence>
<dbReference type="SUPFAM" id="SSF54236">
    <property type="entry name" value="Ubiquitin-like"/>
    <property type="match status" value="1"/>
</dbReference>
<evidence type="ECO:0000256" key="5">
    <source>
        <dbReference type="ARBA" id="ARBA00023242"/>
    </source>
</evidence>
<feature type="region of interest" description="Disordered" evidence="7">
    <location>
        <begin position="1"/>
        <end position="22"/>
    </location>
</feature>
<feature type="region of interest" description="Disordered" evidence="7">
    <location>
        <begin position="277"/>
        <end position="314"/>
    </location>
</feature>
<name>A0A3B3SHN2_9TELE</name>
<accession>A0A3B3SHN2</accession>
<evidence type="ECO:0000259" key="8">
    <source>
        <dbReference type="PROSITE" id="PS50033"/>
    </source>
</evidence>
<dbReference type="PANTHER" id="PTHR10390">
    <property type="entry name" value="HOMEOBOX PROTEIN SIX"/>
    <property type="match status" value="1"/>
</dbReference>
<evidence type="ECO:0000256" key="2">
    <source>
        <dbReference type="ARBA" id="ARBA00022786"/>
    </source>
</evidence>
<evidence type="ECO:0000313" key="11">
    <source>
        <dbReference type="Proteomes" id="UP000261540"/>
    </source>
</evidence>
<evidence type="ECO:0000259" key="9">
    <source>
        <dbReference type="PROSITE" id="PS50237"/>
    </source>
</evidence>
<protein>
    <submittedName>
        <fullName evidence="10">Uncharacterized LOC111844854</fullName>
    </submittedName>
</protein>
<feature type="region of interest" description="Disordered" evidence="7">
    <location>
        <begin position="719"/>
        <end position="770"/>
    </location>
</feature>
<keyword evidence="1" id="KW-0808">Transferase</keyword>
<keyword evidence="4" id="KW-0371">Homeobox</keyword>
<keyword evidence="11" id="KW-1185">Reference proteome</keyword>
<dbReference type="PANTHER" id="PTHR10390:SF65">
    <property type="entry name" value="HOMEOBOX PROTEIN SIX5"/>
    <property type="match status" value="1"/>
</dbReference>
<proteinExistence type="predicted"/>
<dbReference type="Gene3D" id="3.30.2410.10">
    <property type="entry name" value="Hect, E3 ligase catalytic domain"/>
    <property type="match status" value="1"/>
</dbReference>
<evidence type="ECO:0000256" key="3">
    <source>
        <dbReference type="ARBA" id="ARBA00023125"/>
    </source>
</evidence>